<sequence>MIMDLLAHKDYLRILKAVQRKPMRFGEIQKELGLNPAQVDRAMKYLRKGLWVVPRVVPSEKGRLLVEYEIGKRGAAFLRSFKIFSDDASQHQAELGADAVAELQSLLQ</sequence>
<accession>A0A564ZIU6</accession>
<feature type="domain" description="HTH arsR-type" evidence="1">
    <location>
        <begin position="12"/>
        <end position="48"/>
    </location>
</feature>
<dbReference type="InterPro" id="IPR036390">
    <property type="entry name" value="WH_DNA-bd_sf"/>
</dbReference>
<protein>
    <recommendedName>
        <fullName evidence="1">HTH arsR-type domain-containing protein</fullName>
    </recommendedName>
</protein>
<dbReference type="InterPro" id="IPR001845">
    <property type="entry name" value="HTH_ArsR_DNA-bd_dom"/>
</dbReference>
<organism evidence="2 3">
    <name type="scientific">Candidatus Methylomirabilis lanthanidiphila</name>
    <dbReference type="NCBI Taxonomy" id="2211376"/>
    <lineage>
        <taxon>Bacteria</taxon>
        <taxon>Candidatus Methylomirabilota</taxon>
        <taxon>Candidatus Methylomirabilia</taxon>
        <taxon>Candidatus Methylomirabilales</taxon>
        <taxon>Candidatus Methylomirabilaceae</taxon>
        <taxon>Candidatus Methylomirabilis</taxon>
    </lineage>
</organism>
<evidence type="ECO:0000313" key="2">
    <source>
        <dbReference type="EMBL" id="VUZ84458.1"/>
    </source>
</evidence>
<evidence type="ECO:0000313" key="3">
    <source>
        <dbReference type="Proteomes" id="UP000334340"/>
    </source>
</evidence>
<dbReference type="Pfam" id="PF01022">
    <property type="entry name" value="HTH_5"/>
    <property type="match status" value="1"/>
</dbReference>
<name>A0A564ZIU6_9BACT</name>
<dbReference type="InterPro" id="IPR036388">
    <property type="entry name" value="WH-like_DNA-bd_sf"/>
</dbReference>
<dbReference type="Gene3D" id="1.10.10.10">
    <property type="entry name" value="Winged helix-like DNA-binding domain superfamily/Winged helix DNA-binding domain"/>
    <property type="match status" value="1"/>
</dbReference>
<dbReference type="AlphaFoldDB" id="A0A564ZIU6"/>
<reference evidence="2 3" key="1">
    <citation type="submission" date="2019-07" db="EMBL/GenBank/DDBJ databases">
        <authorList>
            <person name="Cremers G."/>
        </authorList>
    </citation>
    <scope>NUCLEOTIDE SEQUENCE [LARGE SCALE GENOMIC DNA]</scope>
</reference>
<dbReference type="EMBL" id="CABIKM010000012">
    <property type="protein sequence ID" value="VUZ84458.1"/>
    <property type="molecule type" value="Genomic_DNA"/>
</dbReference>
<dbReference type="GO" id="GO:0003700">
    <property type="term" value="F:DNA-binding transcription factor activity"/>
    <property type="evidence" value="ECO:0007669"/>
    <property type="project" value="InterPro"/>
</dbReference>
<dbReference type="Proteomes" id="UP000334340">
    <property type="component" value="Unassembled WGS sequence"/>
</dbReference>
<gene>
    <name evidence="2" type="ORF">MELA_00831</name>
</gene>
<keyword evidence="3" id="KW-1185">Reference proteome</keyword>
<evidence type="ECO:0000259" key="1">
    <source>
        <dbReference type="Pfam" id="PF01022"/>
    </source>
</evidence>
<proteinExistence type="predicted"/>
<dbReference type="SUPFAM" id="SSF46785">
    <property type="entry name" value="Winged helix' DNA-binding domain"/>
    <property type="match status" value="1"/>
</dbReference>